<accession>A0ABS9EGM0</accession>
<dbReference type="Proteomes" id="UP001179363">
    <property type="component" value="Unassembled WGS sequence"/>
</dbReference>
<evidence type="ECO:0000313" key="2">
    <source>
        <dbReference type="EMBL" id="MCF4100578.1"/>
    </source>
</evidence>
<reference evidence="2" key="1">
    <citation type="submission" date="2022-01" db="EMBL/GenBank/DDBJ databases">
        <title>Gillisia lutea sp. nov., isolated from marine plastic residues from the Malvarosa beach (Valencia, Spain).</title>
        <authorList>
            <person name="Vidal-Verdu A."/>
            <person name="Molina-Menor E."/>
            <person name="Satari L."/>
            <person name="Pascual J."/>
            <person name="Pereto J."/>
            <person name="Porcar M."/>
        </authorList>
    </citation>
    <scope>NUCLEOTIDE SEQUENCE</scope>
    <source>
        <strain evidence="2">M10.2A</strain>
    </source>
</reference>
<keyword evidence="1" id="KW-1133">Transmembrane helix</keyword>
<dbReference type="EMBL" id="JAKGTH010000006">
    <property type="protein sequence ID" value="MCF4100578.1"/>
    <property type="molecule type" value="Genomic_DNA"/>
</dbReference>
<organism evidence="2 3">
    <name type="scientific">Gillisia lutea</name>
    <dbReference type="NCBI Taxonomy" id="2909668"/>
    <lineage>
        <taxon>Bacteria</taxon>
        <taxon>Pseudomonadati</taxon>
        <taxon>Bacteroidota</taxon>
        <taxon>Flavobacteriia</taxon>
        <taxon>Flavobacteriales</taxon>
        <taxon>Flavobacteriaceae</taxon>
        <taxon>Gillisia</taxon>
    </lineage>
</organism>
<feature type="transmembrane region" description="Helical" evidence="1">
    <location>
        <begin position="30"/>
        <end position="47"/>
    </location>
</feature>
<keyword evidence="3" id="KW-1185">Reference proteome</keyword>
<feature type="transmembrane region" description="Helical" evidence="1">
    <location>
        <begin position="7"/>
        <end position="24"/>
    </location>
</feature>
<comment type="caution">
    <text evidence="2">The sequence shown here is derived from an EMBL/GenBank/DDBJ whole genome shotgun (WGS) entry which is preliminary data.</text>
</comment>
<proteinExistence type="predicted"/>
<keyword evidence="1" id="KW-0472">Membrane</keyword>
<dbReference type="RefSeq" id="WP_236132718.1">
    <property type="nucleotide sequence ID" value="NZ_JAKGTH010000006.1"/>
</dbReference>
<gene>
    <name evidence="2" type="ORF">L1I30_02755</name>
</gene>
<protein>
    <submittedName>
        <fullName evidence="2">Uncharacterized protein</fullName>
    </submittedName>
</protein>
<keyword evidence="1" id="KW-0812">Transmembrane</keyword>
<sequence length="83" mass="9828">MKNIYSFYVAILLPLGLLVSLLRLELISSTYFVILLLSYSFLYRPFIDGSRLVEKNIISKKDRWKLINPACRSQHFKELYILK</sequence>
<evidence type="ECO:0000256" key="1">
    <source>
        <dbReference type="SAM" id="Phobius"/>
    </source>
</evidence>
<name>A0ABS9EGM0_9FLAO</name>
<evidence type="ECO:0000313" key="3">
    <source>
        <dbReference type="Proteomes" id="UP001179363"/>
    </source>
</evidence>